<evidence type="ECO:0000313" key="2">
    <source>
        <dbReference type="EMBL" id="MBE6509965.1"/>
    </source>
</evidence>
<protein>
    <submittedName>
        <fullName evidence="2">DUF4065 domain-containing protein</fullName>
    </submittedName>
</protein>
<feature type="domain" description="Antitoxin SocA-like Panacea" evidence="1">
    <location>
        <begin position="49"/>
        <end position="146"/>
    </location>
</feature>
<dbReference type="Pfam" id="PF13274">
    <property type="entry name" value="SocA_Panacea"/>
    <property type="match status" value="1"/>
</dbReference>
<proteinExistence type="predicted"/>
<comment type="caution">
    <text evidence="2">The sequence shown here is derived from an EMBL/GenBank/DDBJ whole genome shotgun (WGS) entry which is preliminary data.</text>
</comment>
<evidence type="ECO:0000313" key="3">
    <source>
        <dbReference type="Proteomes" id="UP000713479"/>
    </source>
</evidence>
<sequence>MHFYYIVYWFKHKNAMAFEKKEYSDLLIYILSHCYDKPHVGKTVLSTTMYFIDFNYYEVYGKSLTNEEYVKSKKGIKPKHFNKITDELIERKKIYFRKVPYYHTTLHKYYLRQLPDIHFSKKKNNLINSTIKHLITKNATSILKYASRDPPFQMADYNETIDYNNVYLRYPRYSIRKKFINL</sequence>
<dbReference type="EMBL" id="SUTF01000002">
    <property type="protein sequence ID" value="MBE6509965.1"/>
    <property type="molecule type" value="Genomic_DNA"/>
</dbReference>
<reference evidence="2" key="1">
    <citation type="submission" date="2019-04" db="EMBL/GenBank/DDBJ databases">
        <title>Evolution of Biomass-Degrading Anaerobic Consortia Revealed by Metagenomics.</title>
        <authorList>
            <person name="Peng X."/>
        </authorList>
    </citation>
    <scope>NUCLEOTIDE SEQUENCE</scope>
    <source>
        <strain evidence="2">SIG13</strain>
    </source>
</reference>
<dbReference type="AlphaFoldDB" id="A0A8T3VPR4"/>
<gene>
    <name evidence="2" type="ORF">E7Z74_01660</name>
</gene>
<organism evidence="2 3">
    <name type="scientific">Methanobrevibacter millerae</name>
    <dbReference type="NCBI Taxonomy" id="230361"/>
    <lineage>
        <taxon>Archaea</taxon>
        <taxon>Methanobacteriati</taxon>
        <taxon>Methanobacteriota</taxon>
        <taxon>Methanomada group</taxon>
        <taxon>Methanobacteria</taxon>
        <taxon>Methanobacteriales</taxon>
        <taxon>Methanobacteriaceae</taxon>
        <taxon>Methanobrevibacter</taxon>
    </lineage>
</organism>
<name>A0A8T3VPR4_9EURY</name>
<evidence type="ECO:0000259" key="1">
    <source>
        <dbReference type="Pfam" id="PF13274"/>
    </source>
</evidence>
<dbReference type="Proteomes" id="UP000713479">
    <property type="component" value="Unassembled WGS sequence"/>
</dbReference>
<dbReference type="InterPro" id="IPR025272">
    <property type="entry name" value="SocA_Panacea"/>
</dbReference>
<accession>A0A8T3VPR4</accession>